<gene>
    <name evidence="5" type="primary">LOC117576583</name>
</gene>
<evidence type="ECO:0000256" key="1">
    <source>
        <dbReference type="PROSITE-ProRule" id="PRU00497"/>
    </source>
</evidence>
<dbReference type="Proteomes" id="UP000515160">
    <property type="component" value="Chromosome X"/>
</dbReference>
<feature type="compositionally biased region" description="Low complexity" evidence="2">
    <location>
        <begin position="148"/>
        <end position="170"/>
    </location>
</feature>
<sequence>MDNQKLSPLFLLLFVAFGCIANTFGQTLEVPTRRLMPPALPFAESFERFDDSAEDNVDVEEVMRQTGEELRELLGEQLTSAVVPLTAVPFLSLTRRQPGIVAPRSGVEAALQFGGDDDEDSEEDSDDDDDDDDDDSAGESVEDAQPEAQPTPVAQPQLVPQTQPQSQLQPQPQPQPQAPPPAAAATQSTYNPYRDNFHDQNTDGSYVYGYSLPNGVRRWERGFHSATQQHGLVVEGFYAQPRPAGHGVRYELRCYRADAQGYHPLAVEYLAEPPIVQRFQLPNVSCFNASRQRR</sequence>
<dbReference type="GeneID" id="117576583"/>
<feature type="compositionally biased region" description="Acidic residues" evidence="2">
    <location>
        <begin position="115"/>
        <end position="145"/>
    </location>
</feature>
<proteinExistence type="predicted"/>
<evidence type="ECO:0000256" key="3">
    <source>
        <dbReference type="SAM" id="SignalP"/>
    </source>
</evidence>
<evidence type="ECO:0000256" key="2">
    <source>
        <dbReference type="SAM" id="MobiDB-lite"/>
    </source>
</evidence>
<organism evidence="4 5">
    <name type="scientific">Drosophila albomicans</name>
    <name type="common">Fruit fly</name>
    <dbReference type="NCBI Taxonomy" id="7291"/>
    <lineage>
        <taxon>Eukaryota</taxon>
        <taxon>Metazoa</taxon>
        <taxon>Ecdysozoa</taxon>
        <taxon>Arthropoda</taxon>
        <taxon>Hexapoda</taxon>
        <taxon>Insecta</taxon>
        <taxon>Pterygota</taxon>
        <taxon>Neoptera</taxon>
        <taxon>Endopterygota</taxon>
        <taxon>Diptera</taxon>
        <taxon>Brachycera</taxon>
        <taxon>Muscomorpha</taxon>
        <taxon>Ephydroidea</taxon>
        <taxon>Drosophilidae</taxon>
        <taxon>Drosophila</taxon>
    </lineage>
</organism>
<dbReference type="PROSITE" id="PS51155">
    <property type="entry name" value="CHIT_BIND_RR_2"/>
    <property type="match status" value="1"/>
</dbReference>
<dbReference type="RefSeq" id="XP_034117359.1">
    <property type="nucleotide sequence ID" value="XM_034261468.2"/>
</dbReference>
<keyword evidence="3" id="KW-0732">Signal</keyword>
<name>A0A6P8XVN0_DROAB</name>
<evidence type="ECO:0000313" key="4">
    <source>
        <dbReference type="Proteomes" id="UP000515160"/>
    </source>
</evidence>
<keyword evidence="1" id="KW-0193">Cuticle</keyword>
<accession>A0A6P8XVN0</accession>
<dbReference type="OrthoDB" id="7926065at2759"/>
<dbReference type="Pfam" id="PF00379">
    <property type="entry name" value="Chitin_bind_4"/>
    <property type="match status" value="1"/>
</dbReference>
<reference evidence="5" key="1">
    <citation type="submission" date="2025-08" db="UniProtKB">
        <authorList>
            <consortium name="RefSeq"/>
        </authorList>
    </citation>
    <scope>IDENTIFICATION</scope>
    <source>
        <strain evidence="5">15112-1751.03</strain>
        <tissue evidence="5">Whole Adult</tissue>
    </source>
</reference>
<evidence type="ECO:0000313" key="5">
    <source>
        <dbReference type="RefSeq" id="XP_034117359.1"/>
    </source>
</evidence>
<keyword evidence="4" id="KW-1185">Reference proteome</keyword>
<protein>
    <submittedName>
        <fullName evidence="5">Uncharacterized protein LOC117576583</fullName>
    </submittedName>
</protein>
<feature type="compositionally biased region" description="Pro residues" evidence="2">
    <location>
        <begin position="171"/>
        <end position="182"/>
    </location>
</feature>
<feature type="signal peptide" evidence="3">
    <location>
        <begin position="1"/>
        <end position="25"/>
    </location>
</feature>
<dbReference type="InterPro" id="IPR000618">
    <property type="entry name" value="Insect_cuticle"/>
</dbReference>
<feature type="chain" id="PRO_5027872546" evidence="3">
    <location>
        <begin position="26"/>
        <end position="294"/>
    </location>
</feature>
<dbReference type="AlphaFoldDB" id="A0A6P8XVN0"/>
<feature type="region of interest" description="Disordered" evidence="2">
    <location>
        <begin position="111"/>
        <end position="204"/>
    </location>
</feature>
<dbReference type="GO" id="GO:0042302">
    <property type="term" value="F:structural constituent of cuticle"/>
    <property type="evidence" value="ECO:0007669"/>
    <property type="project" value="UniProtKB-UniRule"/>
</dbReference>
<dbReference type="PROSITE" id="PS51257">
    <property type="entry name" value="PROKAR_LIPOPROTEIN"/>
    <property type="match status" value="1"/>
</dbReference>